<reference evidence="2" key="1">
    <citation type="journal article" date="2019" name="Int. J. Syst. Evol. Microbiol.">
        <title>The Global Catalogue of Microorganisms (GCM) 10K type strain sequencing project: providing services to taxonomists for standard genome sequencing and annotation.</title>
        <authorList>
            <consortium name="The Broad Institute Genomics Platform"/>
            <consortium name="The Broad Institute Genome Sequencing Center for Infectious Disease"/>
            <person name="Wu L."/>
            <person name="Ma J."/>
        </authorList>
    </citation>
    <scope>NUCLEOTIDE SEQUENCE [LARGE SCALE GENOMIC DNA]</scope>
    <source>
        <strain evidence="2">JCM 17593</strain>
    </source>
</reference>
<comment type="caution">
    <text evidence="1">The sequence shown here is derived from an EMBL/GenBank/DDBJ whole genome shotgun (WGS) entry which is preliminary data.</text>
</comment>
<protein>
    <submittedName>
        <fullName evidence="1">Uncharacterized protein</fullName>
    </submittedName>
</protein>
<evidence type="ECO:0000313" key="1">
    <source>
        <dbReference type="EMBL" id="GAA4193152.1"/>
    </source>
</evidence>
<accession>A0ABP8AXS5</accession>
<dbReference type="Proteomes" id="UP001500213">
    <property type="component" value="Unassembled WGS sequence"/>
</dbReference>
<proteinExistence type="predicted"/>
<gene>
    <name evidence="1" type="ORF">GCM10022288_26460</name>
</gene>
<evidence type="ECO:0000313" key="2">
    <source>
        <dbReference type="Proteomes" id="UP001500213"/>
    </source>
</evidence>
<sequence length="126" mass="14589">MFPAPTRVQQRAIRALNRHAVTLTSRHWKQPDHREPVFTLGRFTLSWDTDPDPRTVPPEPYSVSVPDTEAPRGYYLETFEYLADAVSYVEHANWEDNLRVWGERVQRGIYGGHPPRPAPLDRNALL</sequence>
<name>A0ABP8AXS5_9MICO</name>
<dbReference type="EMBL" id="BAABBX010000016">
    <property type="protein sequence ID" value="GAA4193152.1"/>
    <property type="molecule type" value="Genomic_DNA"/>
</dbReference>
<keyword evidence="2" id="KW-1185">Reference proteome</keyword>
<organism evidence="1 2">
    <name type="scientific">Gryllotalpicola kribbensis</name>
    <dbReference type="NCBI Taxonomy" id="993084"/>
    <lineage>
        <taxon>Bacteria</taxon>
        <taxon>Bacillati</taxon>
        <taxon>Actinomycetota</taxon>
        <taxon>Actinomycetes</taxon>
        <taxon>Micrococcales</taxon>
        <taxon>Microbacteriaceae</taxon>
        <taxon>Gryllotalpicola</taxon>
    </lineage>
</organism>